<keyword evidence="1" id="KW-0732">Signal</keyword>
<gene>
    <name evidence="3" type="ORF">MTER_32860</name>
</gene>
<evidence type="ECO:0000259" key="2">
    <source>
        <dbReference type="Pfam" id="PF05305"/>
    </source>
</evidence>
<feature type="signal peptide" evidence="1">
    <location>
        <begin position="1"/>
        <end position="23"/>
    </location>
</feature>
<feature type="domain" description="DUF732" evidence="2">
    <location>
        <begin position="58"/>
        <end position="109"/>
    </location>
</feature>
<sequence>MFTKIIAATLLNLPILLPAPAYAVPIGDSDGPFSGPAGDGDASAFWVDVSPYARGTISDAAQLGQTICGALQGGQSEGKVIAEATQGDQSEVLDAEFVVHAAEWHFCPQFY</sequence>
<reference evidence="3 4" key="1">
    <citation type="journal article" date="2019" name="Emerg. Microbes Infect.">
        <title>Comprehensive subspecies identification of 175 nontuberculous mycobacteria species based on 7547 genomic profiles.</title>
        <authorList>
            <person name="Matsumoto Y."/>
            <person name="Kinjo T."/>
            <person name="Motooka D."/>
            <person name="Nabeya D."/>
            <person name="Jung N."/>
            <person name="Uechi K."/>
            <person name="Horii T."/>
            <person name="Iida T."/>
            <person name="Fujita J."/>
            <person name="Nakamura S."/>
        </authorList>
    </citation>
    <scope>NUCLEOTIDE SEQUENCE [LARGE SCALE GENOMIC DNA]</scope>
    <source>
        <strain evidence="3 4">JCM 12143</strain>
    </source>
</reference>
<dbReference type="InterPro" id="IPR007969">
    <property type="entry name" value="DUF732"/>
</dbReference>
<organism evidence="3 4">
    <name type="scientific">Mycolicibacter terrae</name>
    <dbReference type="NCBI Taxonomy" id="1788"/>
    <lineage>
        <taxon>Bacteria</taxon>
        <taxon>Bacillati</taxon>
        <taxon>Actinomycetota</taxon>
        <taxon>Actinomycetes</taxon>
        <taxon>Mycobacteriales</taxon>
        <taxon>Mycobacteriaceae</taxon>
        <taxon>Mycolicibacter</taxon>
    </lineage>
</organism>
<evidence type="ECO:0000256" key="1">
    <source>
        <dbReference type="SAM" id="SignalP"/>
    </source>
</evidence>
<dbReference type="AlphaFoldDB" id="A0AAD1MJ63"/>
<keyword evidence="4" id="KW-1185">Reference proteome</keyword>
<dbReference type="RefSeq" id="WP_085258970.1">
    <property type="nucleotide sequence ID" value="NZ_AP022564.1"/>
</dbReference>
<evidence type="ECO:0000313" key="4">
    <source>
        <dbReference type="Proteomes" id="UP000467636"/>
    </source>
</evidence>
<feature type="chain" id="PRO_5041963180" description="DUF732 domain-containing protein" evidence="1">
    <location>
        <begin position="24"/>
        <end position="111"/>
    </location>
</feature>
<evidence type="ECO:0000313" key="3">
    <source>
        <dbReference type="EMBL" id="BBX23875.1"/>
    </source>
</evidence>
<dbReference type="EMBL" id="AP022564">
    <property type="protein sequence ID" value="BBX23875.1"/>
    <property type="molecule type" value="Genomic_DNA"/>
</dbReference>
<proteinExistence type="predicted"/>
<dbReference type="Pfam" id="PF05305">
    <property type="entry name" value="DUF732"/>
    <property type="match status" value="1"/>
</dbReference>
<protein>
    <recommendedName>
        <fullName evidence="2">DUF732 domain-containing protein</fullName>
    </recommendedName>
</protein>
<dbReference type="Proteomes" id="UP000467636">
    <property type="component" value="Chromosome"/>
</dbReference>
<name>A0AAD1MJ63_9MYCO</name>
<accession>A0AAD1MJ63</accession>